<keyword evidence="2" id="KW-1185">Reference proteome</keyword>
<sequence>MALEDETGLVNVMCSVGLWKRFRSVAVNASGLLVRGKVDAADGAFVVVADKIEECQVAASAQSRDFR</sequence>
<accession>C0W0J9</accession>
<protein>
    <submittedName>
        <fullName evidence="1">Uncharacterized protein</fullName>
    </submittedName>
</protein>
<reference evidence="1 2" key="1">
    <citation type="submission" date="2009-01" db="EMBL/GenBank/DDBJ databases">
        <authorList>
            <person name="Qin X."/>
            <person name="Bachman B."/>
            <person name="Battles P."/>
            <person name="Bell A."/>
            <person name="Bess C."/>
            <person name="Bickham C."/>
            <person name="Chaboub L."/>
            <person name="Chen D."/>
            <person name="Coyle M."/>
            <person name="Deiros D.R."/>
            <person name="Dinh H."/>
            <person name="Forbes L."/>
            <person name="Fowler G."/>
            <person name="Francisco L."/>
            <person name="Fu Q."/>
            <person name="Gubbala S."/>
            <person name="Hale W."/>
            <person name="Han Y."/>
            <person name="Hemphill L."/>
            <person name="Highlander S.K."/>
            <person name="Hirani K."/>
            <person name="Hogues M."/>
            <person name="Jackson L."/>
            <person name="Jakkamsetti A."/>
            <person name="Javaid M."/>
            <person name="Jiang H."/>
            <person name="Korchina V."/>
            <person name="Kovar C."/>
            <person name="Lara F."/>
            <person name="Lee S."/>
            <person name="Mata R."/>
            <person name="Mathew T."/>
            <person name="Moen C."/>
            <person name="Morales K."/>
            <person name="Munidasa M."/>
            <person name="Nazareth L."/>
            <person name="Ngo R."/>
            <person name="Nguyen L."/>
            <person name="Okwuonu G."/>
            <person name="Ongeri F."/>
            <person name="Patil S."/>
            <person name="Petrosino J."/>
            <person name="Pham C."/>
            <person name="Pham P."/>
            <person name="Pu L.-L."/>
            <person name="Puazo M."/>
            <person name="Raj R."/>
            <person name="Reid J."/>
            <person name="Rouhana J."/>
            <person name="Saada N."/>
            <person name="Shang Y."/>
            <person name="Simmons D."/>
            <person name="Thornton R."/>
            <person name="Warren J."/>
            <person name="Weissenberger G."/>
            <person name="Zhang J."/>
            <person name="Zhang L."/>
            <person name="Zhou C."/>
            <person name="Zhu D."/>
            <person name="Muzny D."/>
            <person name="Worley K."/>
            <person name="Gibbs R."/>
        </authorList>
    </citation>
    <scope>NUCLEOTIDE SEQUENCE [LARGE SCALE GENOMIC DNA]</scope>
    <source>
        <strain evidence="1 2">DSM 15436</strain>
    </source>
</reference>
<name>C0W0J9_9ACTO</name>
<dbReference type="HOGENOM" id="CLU_2802675_0_0_11"/>
<dbReference type="AlphaFoldDB" id="C0W0J9"/>
<dbReference type="OrthoDB" id="9803237at2"/>
<dbReference type="Proteomes" id="UP000010301">
    <property type="component" value="Unassembled WGS sequence"/>
</dbReference>
<organism evidence="1 2">
    <name type="scientific">Gleimia coleocanis DSM 15436</name>
    <dbReference type="NCBI Taxonomy" id="525245"/>
    <lineage>
        <taxon>Bacteria</taxon>
        <taxon>Bacillati</taxon>
        <taxon>Actinomycetota</taxon>
        <taxon>Actinomycetes</taxon>
        <taxon>Actinomycetales</taxon>
        <taxon>Actinomycetaceae</taxon>
        <taxon>Gleimia</taxon>
    </lineage>
</organism>
<dbReference type="STRING" id="525245.HMPREF0044_1077"/>
<evidence type="ECO:0000313" key="2">
    <source>
        <dbReference type="Proteomes" id="UP000010301"/>
    </source>
</evidence>
<gene>
    <name evidence="1" type="ORF">HMPREF0044_1077</name>
</gene>
<dbReference type="EMBL" id="ACFG01000030">
    <property type="protein sequence ID" value="EEH64058.1"/>
    <property type="molecule type" value="Genomic_DNA"/>
</dbReference>
<comment type="caution">
    <text evidence="1">The sequence shown here is derived from an EMBL/GenBank/DDBJ whole genome shotgun (WGS) entry which is preliminary data.</text>
</comment>
<dbReference type="eggNOG" id="COG0587">
    <property type="taxonomic scope" value="Bacteria"/>
</dbReference>
<evidence type="ECO:0000313" key="1">
    <source>
        <dbReference type="EMBL" id="EEH64058.1"/>
    </source>
</evidence>
<proteinExistence type="predicted"/>
<dbReference type="RefSeq" id="WP_006546849.1">
    <property type="nucleotide sequence ID" value="NZ_DS999543.1"/>
</dbReference>